<keyword evidence="2" id="KW-0813">Transport</keyword>
<proteinExistence type="predicted"/>
<dbReference type="GO" id="GO:0005886">
    <property type="term" value="C:plasma membrane"/>
    <property type="evidence" value="ECO:0007669"/>
    <property type="project" value="UniProtKB-SubCell"/>
</dbReference>
<dbReference type="GO" id="GO:0022857">
    <property type="term" value="F:transmembrane transporter activity"/>
    <property type="evidence" value="ECO:0007669"/>
    <property type="project" value="InterPro"/>
</dbReference>
<feature type="domain" description="Major facilitator superfamily (MFS) profile" evidence="8">
    <location>
        <begin position="26"/>
        <end position="513"/>
    </location>
</feature>
<keyword evidence="5 7" id="KW-1133">Transmembrane helix</keyword>
<feature type="transmembrane region" description="Helical" evidence="7">
    <location>
        <begin position="21"/>
        <end position="49"/>
    </location>
</feature>
<feature type="transmembrane region" description="Helical" evidence="7">
    <location>
        <begin position="372"/>
        <end position="395"/>
    </location>
</feature>
<feature type="transmembrane region" description="Helical" evidence="7">
    <location>
        <begin position="279"/>
        <end position="303"/>
    </location>
</feature>
<dbReference type="Gene3D" id="1.20.1250.20">
    <property type="entry name" value="MFS general substrate transporter like domains"/>
    <property type="match status" value="1"/>
</dbReference>
<dbReference type="SUPFAM" id="SSF103473">
    <property type="entry name" value="MFS general substrate transporter"/>
    <property type="match status" value="1"/>
</dbReference>
<accession>A0A8J3IYZ8</accession>
<feature type="transmembrane region" description="Helical" evidence="7">
    <location>
        <begin position="344"/>
        <end position="366"/>
    </location>
</feature>
<evidence type="ECO:0000259" key="8">
    <source>
        <dbReference type="PROSITE" id="PS50850"/>
    </source>
</evidence>
<feature type="transmembrane region" description="Helical" evidence="7">
    <location>
        <begin position="212"/>
        <end position="231"/>
    </location>
</feature>
<sequence length="523" mass="54797">MTTYTKTKEQEKTEQPEKATVQAWLGLGVLSLTSLVVAIDLFVMLLALPKISQNLHASSTQLLWITDMYGFLLAGFMITMGTLGDRIGRRKVLLIGSGAFGMISLLVAFSQSAGMLIFARALLGVAGAMIAPAALSLIRHLFADPKENARAISIWLSCLISGSILGPLVGGVLLEHFWWGSVFLVGVPPMVIALLLGKIVLPEYKNPDADQLHFPSVFLSLATILPLIYGIKEVAAHGWQVVPVAALLVGVVFGVVFVRQQRILSNPLLDVTLFQKPAFTIMLLAMLINTMLPGGVMVLSTQYLQLVAGLSPLQAGLWMIPAMAASIVGFLISPSLARKIRPAYLIALGLICSISGMLVLCLTTVGGGIAPLLVGFALFNLGAGPLTTLGTGIVIGSVPPQKAGAAAAVSQTGNEFGFALGVAVVGSIGAFVYRLQTATLPHGLSADAAHSVRETLATAVATTGNLPGQLGRDVLLLARNAFVQEYHTVALLSAVVLAIVAVLIVVKLKGLPAIAEEHQGEGS</sequence>
<keyword evidence="6 7" id="KW-0472">Membrane</keyword>
<gene>
    <name evidence="9" type="ORF">KSF_105670</name>
</gene>
<dbReference type="PANTHER" id="PTHR42718:SF47">
    <property type="entry name" value="METHYL VIOLOGEN RESISTANCE PROTEIN SMVA"/>
    <property type="match status" value="1"/>
</dbReference>
<evidence type="ECO:0000256" key="3">
    <source>
        <dbReference type="ARBA" id="ARBA00022475"/>
    </source>
</evidence>
<dbReference type="Gene3D" id="1.20.1720.10">
    <property type="entry name" value="Multidrug resistance protein D"/>
    <property type="match status" value="1"/>
</dbReference>
<evidence type="ECO:0000256" key="2">
    <source>
        <dbReference type="ARBA" id="ARBA00022448"/>
    </source>
</evidence>
<dbReference type="Pfam" id="PF07690">
    <property type="entry name" value="MFS_1"/>
    <property type="match status" value="1"/>
</dbReference>
<dbReference type="InterPro" id="IPR036259">
    <property type="entry name" value="MFS_trans_sf"/>
</dbReference>
<evidence type="ECO:0000256" key="6">
    <source>
        <dbReference type="ARBA" id="ARBA00023136"/>
    </source>
</evidence>
<feature type="transmembrane region" description="Helical" evidence="7">
    <location>
        <begin position="61"/>
        <end position="80"/>
    </location>
</feature>
<dbReference type="InterPro" id="IPR011701">
    <property type="entry name" value="MFS"/>
</dbReference>
<feature type="transmembrane region" description="Helical" evidence="7">
    <location>
        <begin position="237"/>
        <end position="258"/>
    </location>
</feature>
<keyword evidence="4 7" id="KW-0812">Transmembrane</keyword>
<feature type="transmembrane region" description="Helical" evidence="7">
    <location>
        <begin position="416"/>
        <end position="435"/>
    </location>
</feature>
<feature type="transmembrane region" description="Helical" evidence="7">
    <location>
        <begin position="92"/>
        <end position="111"/>
    </location>
</feature>
<dbReference type="InterPro" id="IPR020846">
    <property type="entry name" value="MFS_dom"/>
</dbReference>
<dbReference type="PROSITE" id="PS50850">
    <property type="entry name" value="MFS"/>
    <property type="match status" value="1"/>
</dbReference>
<evidence type="ECO:0000256" key="1">
    <source>
        <dbReference type="ARBA" id="ARBA00004651"/>
    </source>
</evidence>
<evidence type="ECO:0000313" key="9">
    <source>
        <dbReference type="EMBL" id="GHP00520.1"/>
    </source>
</evidence>
<comment type="subcellular location">
    <subcellularLocation>
        <location evidence="1">Cell membrane</location>
        <topology evidence="1">Multi-pass membrane protein</topology>
    </subcellularLocation>
</comment>
<feature type="transmembrane region" description="Helical" evidence="7">
    <location>
        <begin position="315"/>
        <end position="332"/>
    </location>
</feature>
<evidence type="ECO:0000256" key="4">
    <source>
        <dbReference type="ARBA" id="ARBA00022692"/>
    </source>
</evidence>
<keyword evidence="10" id="KW-1185">Reference proteome</keyword>
<evidence type="ECO:0000256" key="7">
    <source>
        <dbReference type="SAM" id="Phobius"/>
    </source>
</evidence>
<reference evidence="9" key="1">
    <citation type="submission" date="2020-10" db="EMBL/GenBank/DDBJ databases">
        <title>Taxonomic study of unclassified bacteria belonging to the class Ktedonobacteria.</title>
        <authorList>
            <person name="Yabe S."/>
            <person name="Wang C.M."/>
            <person name="Zheng Y."/>
            <person name="Sakai Y."/>
            <person name="Cavaletti L."/>
            <person name="Monciardini P."/>
            <person name="Donadio S."/>
        </authorList>
    </citation>
    <scope>NUCLEOTIDE SEQUENCE</scope>
    <source>
        <strain evidence="9">ID150040</strain>
    </source>
</reference>
<dbReference type="AlphaFoldDB" id="A0A8J3IYZ8"/>
<evidence type="ECO:0000256" key="5">
    <source>
        <dbReference type="ARBA" id="ARBA00022989"/>
    </source>
</evidence>
<feature type="transmembrane region" description="Helical" evidence="7">
    <location>
        <begin position="486"/>
        <end position="506"/>
    </location>
</feature>
<keyword evidence="3" id="KW-1003">Cell membrane</keyword>
<dbReference type="CDD" id="cd17321">
    <property type="entry name" value="MFS_MMR_MDR_like"/>
    <property type="match status" value="1"/>
</dbReference>
<dbReference type="Proteomes" id="UP000597444">
    <property type="component" value="Unassembled WGS sequence"/>
</dbReference>
<feature type="transmembrane region" description="Helical" evidence="7">
    <location>
        <begin position="150"/>
        <end position="170"/>
    </location>
</feature>
<name>A0A8J3IYZ8_9CHLR</name>
<feature type="transmembrane region" description="Helical" evidence="7">
    <location>
        <begin position="176"/>
        <end position="200"/>
    </location>
</feature>
<organism evidence="9 10">
    <name type="scientific">Reticulibacter mediterranei</name>
    <dbReference type="NCBI Taxonomy" id="2778369"/>
    <lineage>
        <taxon>Bacteria</taxon>
        <taxon>Bacillati</taxon>
        <taxon>Chloroflexota</taxon>
        <taxon>Ktedonobacteria</taxon>
        <taxon>Ktedonobacterales</taxon>
        <taxon>Reticulibacteraceae</taxon>
        <taxon>Reticulibacter</taxon>
    </lineage>
</organism>
<evidence type="ECO:0000313" key="10">
    <source>
        <dbReference type="Proteomes" id="UP000597444"/>
    </source>
</evidence>
<dbReference type="PANTHER" id="PTHR42718">
    <property type="entry name" value="MAJOR FACILITATOR SUPERFAMILY MULTIDRUG TRANSPORTER MFSC"/>
    <property type="match status" value="1"/>
</dbReference>
<protein>
    <submittedName>
        <fullName evidence="9">MFS transporter</fullName>
    </submittedName>
</protein>
<dbReference type="RefSeq" id="WP_220211011.1">
    <property type="nucleotide sequence ID" value="NZ_BNJK01000002.1"/>
</dbReference>
<feature type="transmembrane region" description="Helical" evidence="7">
    <location>
        <begin position="117"/>
        <end position="138"/>
    </location>
</feature>
<comment type="caution">
    <text evidence="9">The sequence shown here is derived from an EMBL/GenBank/DDBJ whole genome shotgun (WGS) entry which is preliminary data.</text>
</comment>
<dbReference type="EMBL" id="BNJK01000002">
    <property type="protein sequence ID" value="GHP00520.1"/>
    <property type="molecule type" value="Genomic_DNA"/>
</dbReference>